<accession>A0AAU2V7J3</accession>
<gene>
    <name evidence="1" type="ORF">OG549_22720</name>
</gene>
<organism evidence="1">
    <name type="scientific">Streptomyces sp. NBC_00003</name>
    <dbReference type="NCBI Taxonomy" id="2903608"/>
    <lineage>
        <taxon>Bacteria</taxon>
        <taxon>Bacillati</taxon>
        <taxon>Actinomycetota</taxon>
        <taxon>Actinomycetes</taxon>
        <taxon>Kitasatosporales</taxon>
        <taxon>Streptomycetaceae</taxon>
        <taxon>Streptomyces</taxon>
    </lineage>
</organism>
<protein>
    <submittedName>
        <fullName evidence="1">Uncharacterized protein</fullName>
    </submittedName>
</protein>
<dbReference type="EMBL" id="CP108318">
    <property type="protein sequence ID" value="WTW63240.1"/>
    <property type="molecule type" value="Genomic_DNA"/>
</dbReference>
<sequence>MNHTDTLAGELYDAAAARDVPRERVDAAAALLAHAIRVDRHNRQASSILQWVESHPMALMEYSIDAAERVQAGPLSPLLRRYVTALHRVGPARTDHRPPQHDAWPLTSPEDLTHPAYLFDYEGPAKLNDLPRPVQSRQLVGTVLAHVVAGHQGAASVEPATGVVHFSYRALPGIYIATPAEDPKLPHCTRCGQWEREHTQASNATSCGSFLP</sequence>
<proteinExistence type="predicted"/>
<evidence type="ECO:0000313" key="1">
    <source>
        <dbReference type="EMBL" id="WTW63240.1"/>
    </source>
</evidence>
<reference evidence="1" key="1">
    <citation type="submission" date="2022-10" db="EMBL/GenBank/DDBJ databases">
        <title>The complete genomes of actinobacterial strains from the NBC collection.</title>
        <authorList>
            <person name="Joergensen T.S."/>
            <person name="Alvarez Arevalo M."/>
            <person name="Sterndorff E.B."/>
            <person name="Faurdal D."/>
            <person name="Vuksanovic O."/>
            <person name="Mourched A.-S."/>
            <person name="Charusanti P."/>
            <person name="Shaw S."/>
            <person name="Blin K."/>
            <person name="Weber T."/>
        </authorList>
    </citation>
    <scope>NUCLEOTIDE SEQUENCE</scope>
    <source>
        <strain evidence="1">NBC_00003</strain>
    </source>
</reference>
<name>A0AAU2V7J3_9ACTN</name>
<dbReference type="AlphaFoldDB" id="A0AAU2V7J3"/>